<evidence type="ECO:0000313" key="2">
    <source>
        <dbReference type="Proteomes" id="UP000075714"/>
    </source>
</evidence>
<dbReference type="Gene3D" id="1.25.40.20">
    <property type="entry name" value="Ankyrin repeat-containing domain"/>
    <property type="match status" value="1"/>
</dbReference>
<dbReference type="GO" id="GO:0005783">
    <property type="term" value="C:endoplasmic reticulum"/>
    <property type="evidence" value="ECO:0007669"/>
    <property type="project" value="TreeGrafter"/>
</dbReference>
<dbReference type="AlphaFoldDB" id="A0A150GED0"/>
<proteinExistence type="predicted"/>
<dbReference type="InterPro" id="IPR036770">
    <property type="entry name" value="Ankyrin_rpt-contain_sf"/>
</dbReference>
<reference evidence="2" key="1">
    <citation type="journal article" date="2016" name="Nat. Commun.">
        <title>The Gonium pectorale genome demonstrates co-option of cell cycle regulation during the evolution of multicellularity.</title>
        <authorList>
            <person name="Hanschen E.R."/>
            <person name="Marriage T.N."/>
            <person name="Ferris P.J."/>
            <person name="Hamaji T."/>
            <person name="Toyoda A."/>
            <person name="Fujiyama A."/>
            <person name="Neme R."/>
            <person name="Noguchi H."/>
            <person name="Minakuchi Y."/>
            <person name="Suzuki M."/>
            <person name="Kawai-Toyooka H."/>
            <person name="Smith D.R."/>
            <person name="Sparks H."/>
            <person name="Anderson J."/>
            <person name="Bakaric R."/>
            <person name="Luria V."/>
            <person name="Karger A."/>
            <person name="Kirschner M.W."/>
            <person name="Durand P.M."/>
            <person name="Michod R.E."/>
            <person name="Nozaki H."/>
            <person name="Olson B.J."/>
        </authorList>
    </citation>
    <scope>NUCLEOTIDE SEQUENCE [LARGE SCALE GENOMIC DNA]</scope>
    <source>
        <strain evidence="2">NIES-2863</strain>
    </source>
</reference>
<organism evidence="1 2">
    <name type="scientific">Gonium pectorale</name>
    <name type="common">Green alga</name>
    <dbReference type="NCBI Taxonomy" id="33097"/>
    <lineage>
        <taxon>Eukaryota</taxon>
        <taxon>Viridiplantae</taxon>
        <taxon>Chlorophyta</taxon>
        <taxon>core chlorophytes</taxon>
        <taxon>Chlorophyceae</taxon>
        <taxon>CS clade</taxon>
        <taxon>Chlamydomonadales</taxon>
        <taxon>Volvocaceae</taxon>
        <taxon>Gonium</taxon>
    </lineage>
</organism>
<keyword evidence="2" id="KW-1185">Reference proteome</keyword>
<name>A0A150GED0_GONPE</name>
<comment type="caution">
    <text evidence="1">The sequence shown here is derived from an EMBL/GenBank/DDBJ whole genome shotgun (WGS) entry which is preliminary data.</text>
</comment>
<dbReference type="SUPFAM" id="SSF48403">
    <property type="entry name" value="Ankyrin repeat"/>
    <property type="match status" value="1"/>
</dbReference>
<dbReference type="GO" id="GO:0046513">
    <property type="term" value="P:ceramide biosynthetic process"/>
    <property type="evidence" value="ECO:0007669"/>
    <property type="project" value="TreeGrafter"/>
</dbReference>
<protein>
    <submittedName>
        <fullName evidence="1">Uncharacterized protein</fullName>
    </submittedName>
</protein>
<accession>A0A150GED0</accession>
<dbReference type="EMBL" id="LSYV01000030">
    <property type="protein sequence ID" value="KXZ48207.1"/>
    <property type="molecule type" value="Genomic_DNA"/>
</dbReference>
<dbReference type="PANTHER" id="PTHR12393">
    <property type="entry name" value="SPHINGOMYELIN PHOSPHODIESTERASE RELATED"/>
    <property type="match status" value="1"/>
</dbReference>
<dbReference type="GO" id="GO:0030149">
    <property type="term" value="P:sphingolipid catabolic process"/>
    <property type="evidence" value="ECO:0007669"/>
    <property type="project" value="TreeGrafter"/>
</dbReference>
<sequence length="537" mass="57508">MAQHVQLVETPAREQWSSRVWPRLLPELAEHILGCLNVNEIAATFRHVNKATAEQFSGPLHTTIHLLEPVPPHAFAAHCLTPGATQGPTLERRKELVRLVASSGVLPTLEVALQAADFVGAVAEAFKTAAGAGQLSMCQGLWDHSRNHPEGFHATCSSRDALKAAAGGGHRHVCEWLLTVQHDVQYDDVQYDDSDPAFTIDANTMCLHSAAHGCGLPALQRAWQRFDGPSMDEYENAVMLSAAAASPTPDWAAKVEWLEAQGCPTTTMAALKAAGMPDDGEALARLTWLQVRGCPVGEEAVEAAAYAGNMSPLVHLLAEVPVADEEGSAEAVGGATEGGHLAALQALQAAGWPIDFPCFARAAAAAGHLHVLAWMLEAEPVALDEVLFGAAAQSGSVELLAWLRQRGCSWDATAYHGAAFSGCVAALEWLADQGCPMKGNGQPYDEASRNGDLAAMRCLRRLGAPWGPPGSVFLASALRLFAWTTSWPMLRWLLQEGCPVEYKVVEETLADWDSSESPQLLDVLRLLREHLGPHQPA</sequence>
<dbReference type="GO" id="GO:0016020">
    <property type="term" value="C:membrane"/>
    <property type="evidence" value="ECO:0007669"/>
    <property type="project" value="TreeGrafter"/>
</dbReference>
<gene>
    <name evidence="1" type="ORF">GPECTOR_29g113</name>
</gene>
<dbReference type="PANTHER" id="PTHR12393:SF6">
    <property type="entry name" value="SPHINGOMYELIN PHOSPHODIESTERASE 2"/>
    <property type="match status" value="1"/>
</dbReference>
<dbReference type="GO" id="GO:0004620">
    <property type="term" value="F:phospholipase activity"/>
    <property type="evidence" value="ECO:0007669"/>
    <property type="project" value="TreeGrafter"/>
</dbReference>
<dbReference type="OrthoDB" id="6621916at2759"/>
<evidence type="ECO:0000313" key="1">
    <source>
        <dbReference type="EMBL" id="KXZ48207.1"/>
    </source>
</evidence>
<dbReference type="GO" id="GO:0071944">
    <property type="term" value="C:cell periphery"/>
    <property type="evidence" value="ECO:0007669"/>
    <property type="project" value="TreeGrafter"/>
</dbReference>
<dbReference type="Proteomes" id="UP000075714">
    <property type="component" value="Unassembled WGS sequence"/>
</dbReference>